<dbReference type="GO" id="GO:0006289">
    <property type="term" value="P:nucleotide-excision repair"/>
    <property type="evidence" value="ECO:0007669"/>
    <property type="project" value="InterPro"/>
</dbReference>
<dbReference type="Pfam" id="PF10403">
    <property type="entry name" value="BHD_1"/>
    <property type="match status" value="1"/>
</dbReference>
<dbReference type="SMART" id="SM01032">
    <property type="entry name" value="BHD_3"/>
    <property type="match status" value="1"/>
</dbReference>
<sequence>DFLASIINYPLSYNRHKKMVGTRRTSKRLSTVKESKSCDNNIKAKKSKLDPTKSRYFDSEDSDEDSDTNSSKSNKSLQLQSKTKITDSKNNSFTDNMKKEHLSDSESSSDEFKRVPLSLDELGAFEVYKKNESDNNISSQDNNLESQLSDDSDKETKHKPNNDYYDFSQIIKSQELITTIKEEFNNRPSSEELKPSTSKSNLTKLKQNKKSNKKSNMSKEDIKKKSVGNDLDVSQLLAMAEGKIIEKSENESDEEDEMPEHSIPKEGVEVTIQLPNMQKKKKTKVDIEAAMKRRINLIRKENQVLIHKVHFLCWIAHGNHLNNVINNEEIMGLALSFIPSQHCYPPKHTNLKYLEDLVKWYVKKIPVEKDHELALKCLNLPTLKVLQKEITLKVSFSYKDLVLIFISMLRSLGVNARLIISLRVVPLKPPAEELLSVSNKPESGKDDQKIENATKSSKKSSNNKINVNKKETKKTTKKRAVDNKTESNNSHIFSSSDEKPLKKKSKIESPEKDKNKTVTSKYFDSTDKIALRSKDETNTSKYFNLGKGEHSINDSYSSDDSQESIKLSKTKLSSTKNKIFQKKLSLDKLKKNEKKINVSSSDEVDKSKNKTLQDKSSKPEIVKSERVTRSREKPVKGNRNETKKSMSESSDDDLVIKRKTMPRENTVKGRRTETKKSIANSSDDNFEPSSLNKNRRSSKTIDRRVLSSDDEITTSKGHDYWVEVFLEEEEKWISVDLTRGQIHCVNSIYKITTHPVRYILAWNNNKTIKDVTRRYAPHWMTVTRKQRVNQDWVDETLLPYAPVKNAREREEDEDLDRQLSDQPLPKSVSEYKNHPLYALKRHLLKFEALYPPDAPTVGFVRGEAVYSRSCVVDLHTRESWIKEAKCVRLNEEPYKIVKARPKYDKLSGNVINNLPLPLFGHWQVEDYIPPPAVDGKVPRNEYGNVELYKPCMLPAGTVHLQIPCLNRIARKLNIDCAPAVVGWDFHCGGSHPVMDGFIVCEEYKDTLLDAWNQEMDESARRAKEKVEQRVYGNWKRLIKGLLIRERLKLRYDFGPVPLVMEKNNKGKGVKGQKRK</sequence>
<feature type="compositionally biased region" description="Polar residues" evidence="8">
    <location>
        <begin position="134"/>
        <end position="147"/>
    </location>
</feature>
<dbReference type="InterPro" id="IPR004583">
    <property type="entry name" value="DNA_repair_Rad4"/>
</dbReference>
<dbReference type="GO" id="GO:0006298">
    <property type="term" value="P:mismatch repair"/>
    <property type="evidence" value="ECO:0007669"/>
    <property type="project" value="TreeGrafter"/>
</dbReference>
<dbReference type="GO" id="GO:0005737">
    <property type="term" value="C:cytoplasm"/>
    <property type="evidence" value="ECO:0007669"/>
    <property type="project" value="TreeGrafter"/>
</dbReference>
<dbReference type="InterPro" id="IPR038765">
    <property type="entry name" value="Papain-like_cys_pep_sf"/>
</dbReference>
<feature type="region of interest" description="Disordered" evidence="8">
    <location>
        <begin position="807"/>
        <end position="827"/>
    </location>
</feature>
<feature type="compositionally biased region" description="Low complexity" evidence="8">
    <location>
        <begin position="68"/>
        <end position="83"/>
    </location>
</feature>
<feature type="region of interest" description="Disordered" evidence="8">
    <location>
        <begin position="590"/>
        <end position="703"/>
    </location>
</feature>
<feature type="compositionally biased region" description="Basic and acidic residues" evidence="8">
    <location>
        <begin position="524"/>
        <end position="538"/>
    </location>
</feature>
<evidence type="ECO:0000256" key="2">
    <source>
        <dbReference type="ARBA" id="ARBA00009525"/>
    </source>
</evidence>
<dbReference type="InterPro" id="IPR018326">
    <property type="entry name" value="Rad4_beta-hairpin_dom1"/>
</dbReference>
<feature type="non-terminal residue" evidence="12">
    <location>
        <position position="1"/>
    </location>
</feature>
<feature type="compositionally biased region" description="Basic and acidic residues" evidence="8">
    <location>
        <begin position="468"/>
        <end position="485"/>
    </location>
</feature>
<comment type="subcellular location">
    <subcellularLocation>
        <location evidence="1">Nucleus</location>
    </subcellularLocation>
</comment>
<dbReference type="Gene3D" id="3.90.260.10">
    <property type="entry name" value="Transglutaminase-like"/>
    <property type="match status" value="2"/>
</dbReference>
<feature type="region of interest" description="Disordered" evidence="8">
    <location>
        <begin position="133"/>
        <end position="166"/>
    </location>
</feature>
<feature type="compositionally biased region" description="Basic and acidic residues" evidence="8">
    <location>
        <begin position="661"/>
        <end position="676"/>
    </location>
</feature>
<proteinExistence type="inferred from homology"/>
<feature type="compositionally biased region" description="Basic and acidic residues" evidence="8">
    <location>
        <begin position="184"/>
        <end position="194"/>
    </location>
</feature>
<dbReference type="Pfam" id="PF10405">
    <property type="entry name" value="BHD_3"/>
    <property type="match status" value="1"/>
</dbReference>
<dbReference type="PANTHER" id="PTHR12135:SF0">
    <property type="entry name" value="DNA REPAIR PROTEIN COMPLEMENTING XP-C CELLS"/>
    <property type="match status" value="1"/>
</dbReference>
<dbReference type="SMART" id="SM01031">
    <property type="entry name" value="BHD_2"/>
    <property type="match status" value="1"/>
</dbReference>
<evidence type="ECO:0000313" key="12">
    <source>
        <dbReference type="EMBL" id="JAS12839.1"/>
    </source>
</evidence>
<evidence type="ECO:0000259" key="11">
    <source>
        <dbReference type="SMART" id="SM01032"/>
    </source>
</evidence>
<feature type="region of interest" description="Disordered" evidence="8">
    <location>
        <begin position="184"/>
        <end position="226"/>
    </location>
</feature>
<dbReference type="InterPro" id="IPR018328">
    <property type="entry name" value="Rad4_beta-hairpin_dom3"/>
</dbReference>
<keyword evidence="7" id="KW-0539">Nucleus</keyword>
<dbReference type="GO" id="GO:0071942">
    <property type="term" value="C:XPC complex"/>
    <property type="evidence" value="ECO:0007669"/>
    <property type="project" value="TreeGrafter"/>
</dbReference>
<feature type="compositionally biased region" description="Basic and acidic residues" evidence="8">
    <location>
        <begin position="496"/>
        <end position="516"/>
    </location>
</feature>
<keyword evidence="4" id="KW-0227">DNA damage</keyword>
<gene>
    <name evidence="12" type="ORF">g.11461</name>
</gene>
<dbReference type="Gene3D" id="2.20.20.110">
    <property type="entry name" value="Rad4, beta-hairpin domain BHD1"/>
    <property type="match status" value="1"/>
</dbReference>
<dbReference type="FunFam" id="3.30.70.2460:FF:000001">
    <property type="entry name" value="DNA repair protein Rad4 family"/>
    <property type="match status" value="1"/>
</dbReference>
<feature type="compositionally biased region" description="Low complexity" evidence="8">
    <location>
        <begin position="564"/>
        <end position="577"/>
    </location>
</feature>
<evidence type="ECO:0008006" key="13">
    <source>
        <dbReference type="Google" id="ProtNLM"/>
    </source>
</evidence>
<feature type="compositionally biased region" description="Basic and acidic residues" evidence="8">
    <location>
        <begin position="603"/>
        <end position="646"/>
    </location>
</feature>
<evidence type="ECO:0000259" key="9">
    <source>
        <dbReference type="SMART" id="SM01030"/>
    </source>
</evidence>
<dbReference type="EMBL" id="GEDC01024459">
    <property type="protein sequence ID" value="JAS12839.1"/>
    <property type="molecule type" value="Transcribed_RNA"/>
</dbReference>
<feature type="domain" description="Rad4 beta-hairpin" evidence="10">
    <location>
        <begin position="874"/>
        <end position="930"/>
    </location>
</feature>
<dbReference type="InterPro" id="IPR018327">
    <property type="entry name" value="BHD_2"/>
</dbReference>
<dbReference type="Gene3D" id="3.30.70.2460">
    <property type="entry name" value="Rad4, beta-hairpin domain BHD3"/>
    <property type="match status" value="1"/>
</dbReference>
<dbReference type="InterPro" id="IPR036985">
    <property type="entry name" value="Transglutaminase-like_sf"/>
</dbReference>
<keyword evidence="6" id="KW-0234">DNA repair</keyword>
<evidence type="ECO:0000256" key="7">
    <source>
        <dbReference type="ARBA" id="ARBA00023242"/>
    </source>
</evidence>
<evidence type="ECO:0000256" key="3">
    <source>
        <dbReference type="ARBA" id="ARBA00022553"/>
    </source>
</evidence>
<dbReference type="InterPro" id="IPR018325">
    <property type="entry name" value="Rad4/PNGase_transGLS-fold"/>
</dbReference>
<feature type="domain" description="Rad4 beta-hairpin" evidence="11">
    <location>
        <begin position="937"/>
        <end position="1011"/>
    </location>
</feature>
<feature type="domain" description="Rad4 beta-hairpin" evidence="9">
    <location>
        <begin position="820"/>
        <end position="872"/>
    </location>
</feature>
<dbReference type="GO" id="GO:0003684">
    <property type="term" value="F:damaged DNA binding"/>
    <property type="evidence" value="ECO:0007669"/>
    <property type="project" value="InterPro"/>
</dbReference>
<dbReference type="SUPFAM" id="SSF54001">
    <property type="entry name" value="Cysteine proteinases"/>
    <property type="match status" value="1"/>
</dbReference>
<feature type="compositionally biased region" description="Polar residues" evidence="8">
    <location>
        <begin position="486"/>
        <end position="495"/>
    </location>
</feature>
<dbReference type="InterPro" id="IPR018026">
    <property type="entry name" value="DNA_repair_Rad4-like"/>
</dbReference>
<protein>
    <recommendedName>
        <fullName evidence="13">Rad4 beta-hairpin domain-containing protein</fullName>
    </recommendedName>
</protein>
<dbReference type="NCBIfam" id="TIGR00605">
    <property type="entry name" value="rad4"/>
    <property type="match status" value="1"/>
</dbReference>
<dbReference type="SMART" id="SM01030">
    <property type="entry name" value="BHD_1"/>
    <property type="match status" value="1"/>
</dbReference>
<accession>A0A1B6CHD2</accession>
<dbReference type="GO" id="GO:0000111">
    <property type="term" value="C:nucleotide-excision repair factor 2 complex"/>
    <property type="evidence" value="ECO:0007669"/>
    <property type="project" value="TreeGrafter"/>
</dbReference>
<feature type="compositionally biased region" description="Polar residues" evidence="8">
    <location>
        <begin position="677"/>
        <end position="692"/>
    </location>
</feature>
<feature type="compositionally biased region" description="Basic and acidic residues" evidence="8">
    <location>
        <begin position="442"/>
        <end position="452"/>
    </location>
</feature>
<dbReference type="PANTHER" id="PTHR12135">
    <property type="entry name" value="DNA REPAIR PROTEIN XP-C / RAD4"/>
    <property type="match status" value="1"/>
</dbReference>
<feature type="region of interest" description="Disordered" evidence="8">
    <location>
        <begin position="20"/>
        <end position="113"/>
    </location>
</feature>
<evidence type="ECO:0000256" key="6">
    <source>
        <dbReference type="ARBA" id="ARBA00023204"/>
    </source>
</evidence>
<dbReference type="GO" id="GO:0003697">
    <property type="term" value="F:single-stranded DNA binding"/>
    <property type="evidence" value="ECO:0007669"/>
    <property type="project" value="TreeGrafter"/>
</dbReference>
<dbReference type="Pfam" id="PF03835">
    <property type="entry name" value="Rad4"/>
    <property type="match status" value="1"/>
</dbReference>
<dbReference type="InterPro" id="IPR042488">
    <property type="entry name" value="Rad4_BHD3_sf"/>
</dbReference>
<dbReference type="AlphaFoldDB" id="A0A1B6CHD2"/>
<feature type="region of interest" description="Disordered" evidence="8">
    <location>
        <begin position="436"/>
        <end position="577"/>
    </location>
</feature>
<keyword evidence="5" id="KW-0238">DNA-binding</keyword>
<dbReference type="FunFam" id="2.20.20.110:FF:000001">
    <property type="entry name" value="DNA repair protein complementing XP-C cells"/>
    <property type="match status" value="1"/>
</dbReference>
<evidence type="ECO:0000256" key="5">
    <source>
        <dbReference type="ARBA" id="ARBA00023125"/>
    </source>
</evidence>
<comment type="similarity">
    <text evidence="2">Belongs to the XPC family.</text>
</comment>
<feature type="compositionally biased region" description="Basic and acidic residues" evidence="8">
    <location>
        <begin position="96"/>
        <end position="113"/>
    </location>
</feature>
<evidence type="ECO:0000259" key="10">
    <source>
        <dbReference type="SMART" id="SM01031"/>
    </source>
</evidence>
<evidence type="ECO:0000256" key="1">
    <source>
        <dbReference type="ARBA" id="ARBA00004123"/>
    </source>
</evidence>
<organism evidence="12">
    <name type="scientific">Clastoptera arizonana</name>
    <name type="common">Arizona spittle bug</name>
    <dbReference type="NCBI Taxonomy" id="38151"/>
    <lineage>
        <taxon>Eukaryota</taxon>
        <taxon>Metazoa</taxon>
        <taxon>Ecdysozoa</taxon>
        <taxon>Arthropoda</taxon>
        <taxon>Hexapoda</taxon>
        <taxon>Insecta</taxon>
        <taxon>Pterygota</taxon>
        <taxon>Neoptera</taxon>
        <taxon>Paraneoptera</taxon>
        <taxon>Hemiptera</taxon>
        <taxon>Auchenorrhyncha</taxon>
        <taxon>Cercopoidea</taxon>
        <taxon>Clastopteridae</taxon>
        <taxon>Clastoptera</taxon>
    </lineage>
</organism>
<evidence type="ECO:0000256" key="8">
    <source>
        <dbReference type="SAM" id="MobiDB-lite"/>
    </source>
</evidence>
<feature type="compositionally biased region" description="Basic and acidic residues" evidence="8">
    <location>
        <begin position="47"/>
        <end position="58"/>
    </location>
</feature>
<reference evidence="12" key="1">
    <citation type="submission" date="2015-12" db="EMBL/GenBank/DDBJ databases">
        <title>De novo transcriptome assembly of four potential Pierce s Disease insect vectors from Arizona vineyards.</title>
        <authorList>
            <person name="Tassone E.E."/>
        </authorList>
    </citation>
    <scope>NUCLEOTIDE SEQUENCE</scope>
</reference>
<name>A0A1B6CHD2_9HEMI</name>
<keyword evidence="3" id="KW-0597">Phosphoprotein</keyword>
<evidence type="ECO:0000256" key="4">
    <source>
        <dbReference type="ARBA" id="ARBA00022763"/>
    </source>
</evidence>